<evidence type="ECO:0000256" key="4">
    <source>
        <dbReference type="ARBA" id="ARBA00022989"/>
    </source>
</evidence>
<evidence type="ECO:0000256" key="5">
    <source>
        <dbReference type="ARBA" id="ARBA00023136"/>
    </source>
</evidence>
<dbReference type="InterPro" id="IPR005495">
    <property type="entry name" value="LptG/LptF_permease"/>
</dbReference>
<reference evidence="7 8" key="1">
    <citation type="journal article" date="2014" name="Int. J. Syst. Evol. Microbiol.">
        <title>Complete genome sequence of Corynebacterium casei LMG S-19264T (=DSM 44701T), isolated from a smear-ripened cheese.</title>
        <authorList>
            <consortium name="US DOE Joint Genome Institute (JGI-PGF)"/>
            <person name="Walter F."/>
            <person name="Albersmeier A."/>
            <person name="Kalinowski J."/>
            <person name="Ruckert C."/>
        </authorList>
    </citation>
    <scope>NUCLEOTIDE SEQUENCE [LARGE SCALE GENOMIC DNA]</scope>
    <source>
        <strain evidence="7 8">CGMCC 1.7029</strain>
    </source>
</reference>
<feature type="transmembrane region" description="Helical" evidence="6">
    <location>
        <begin position="7"/>
        <end position="29"/>
    </location>
</feature>
<evidence type="ECO:0000313" key="7">
    <source>
        <dbReference type="EMBL" id="GGO25070.1"/>
    </source>
</evidence>
<evidence type="ECO:0000256" key="3">
    <source>
        <dbReference type="ARBA" id="ARBA00022692"/>
    </source>
</evidence>
<dbReference type="EMBL" id="BMLP01000001">
    <property type="protein sequence ID" value="GGO25070.1"/>
    <property type="molecule type" value="Genomic_DNA"/>
</dbReference>
<dbReference type="InterPro" id="IPR030922">
    <property type="entry name" value="LptF"/>
</dbReference>
<feature type="transmembrane region" description="Helical" evidence="6">
    <location>
        <begin position="315"/>
        <end position="332"/>
    </location>
</feature>
<evidence type="ECO:0000256" key="6">
    <source>
        <dbReference type="SAM" id="Phobius"/>
    </source>
</evidence>
<dbReference type="GO" id="GO:0015920">
    <property type="term" value="P:lipopolysaccharide transport"/>
    <property type="evidence" value="ECO:0007669"/>
    <property type="project" value="TreeGrafter"/>
</dbReference>
<dbReference type="NCBIfam" id="TIGR04407">
    <property type="entry name" value="LptF_YjgP"/>
    <property type="match status" value="1"/>
</dbReference>
<protein>
    <submittedName>
        <fullName evidence="7">LPS export ABC transporter permease LptF</fullName>
    </submittedName>
</protein>
<dbReference type="PANTHER" id="PTHR33529">
    <property type="entry name" value="SLR0882 PROTEIN-RELATED"/>
    <property type="match status" value="1"/>
</dbReference>
<keyword evidence="2" id="KW-1003">Cell membrane</keyword>
<keyword evidence="5 6" id="KW-0472">Membrane</keyword>
<feature type="transmembrane region" description="Helical" evidence="6">
    <location>
        <begin position="60"/>
        <end position="78"/>
    </location>
</feature>
<dbReference type="OrthoDB" id="8477889at2"/>
<evidence type="ECO:0000256" key="1">
    <source>
        <dbReference type="ARBA" id="ARBA00004651"/>
    </source>
</evidence>
<name>A0A917YHG4_9RHOB</name>
<comment type="caution">
    <text evidence="7">The sequence shown here is derived from an EMBL/GenBank/DDBJ whole genome shotgun (WGS) entry which is preliminary data.</text>
</comment>
<proteinExistence type="predicted"/>
<feature type="transmembrane region" description="Helical" evidence="6">
    <location>
        <begin position="284"/>
        <end position="303"/>
    </location>
</feature>
<feature type="transmembrane region" description="Helical" evidence="6">
    <location>
        <begin position="344"/>
        <end position="363"/>
    </location>
</feature>
<keyword evidence="3 6" id="KW-0812">Transmembrane</keyword>
<gene>
    <name evidence="7" type="ORF">GCM10010991_04310</name>
</gene>
<dbReference type="Pfam" id="PF03739">
    <property type="entry name" value="LptF_LptG"/>
    <property type="match status" value="1"/>
</dbReference>
<organism evidence="7 8">
    <name type="scientific">Gemmobacter aquaticus</name>
    <dbReference type="NCBI Taxonomy" id="490185"/>
    <lineage>
        <taxon>Bacteria</taxon>
        <taxon>Pseudomonadati</taxon>
        <taxon>Pseudomonadota</taxon>
        <taxon>Alphaproteobacteria</taxon>
        <taxon>Rhodobacterales</taxon>
        <taxon>Paracoccaceae</taxon>
        <taxon>Gemmobacter</taxon>
    </lineage>
</organism>
<feature type="transmembrane region" description="Helical" evidence="6">
    <location>
        <begin position="99"/>
        <end position="122"/>
    </location>
</feature>
<dbReference type="GO" id="GO:0043190">
    <property type="term" value="C:ATP-binding cassette (ABC) transporter complex"/>
    <property type="evidence" value="ECO:0007669"/>
    <property type="project" value="InterPro"/>
</dbReference>
<comment type="subcellular location">
    <subcellularLocation>
        <location evidence="1">Cell membrane</location>
        <topology evidence="1">Multi-pass membrane protein</topology>
    </subcellularLocation>
</comment>
<evidence type="ECO:0000313" key="8">
    <source>
        <dbReference type="Proteomes" id="UP000598196"/>
    </source>
</evidence>
<dbReference type="GO" id="GO:0055085">
    <property type="term" value="P:transmembrane transport"/>
    <property type="evidence" value="ECO:0007669"/>
    <property type="project" value="InterPro"/>
</dbReference>
<dbReference type="PANTHER" id="PTHR33529:SF6">
    <property type="entry name" value="YJGP_YJGQ FAMILY PERMEASE"/>
    <property type="match status" value="1"/>
</dbReference>
<dbReference type="Proteomes" id="UP000598196">
    <property type="component" value="Unassembled WGS sequence"/>
</dbReference>
<keyword evidence="8" id="KW-1185">Reference proteome</keyword>
<evidence type="ECO:0000256" key="2">
    <source>
        <dbReference type="ARBA" id="ARBA00022475"/>
    </source>
</evidence>
<dbReference type="AlphaFoldDB" id="A0A917YHG4"/>
<sequence length="379" mass="41402">MSRFDRYLLSQLLALFGFFSLVLVAIYWVNRAVGLFDELISDGQTALVFLEFSLLTLPNVIRLVLPISAFAATVYTVNRLMGDSELVVMQATGFSSFRLARPVLIFGLCVALMMMALMHFLVPASRSLLATRSAEISENVTARYLTDGKFMHPTDGITLYIAEVTDRGELEDVFISDERNPDVRRIYTASRALLSRGGTDGGPDAPKLIMFDGMVQDLTRVGRLSVTRFSDLTYDLSALIDSGSLPGRSIDELSTAELLSATPALLRETGENRAALLSEGHTRFAMPFLATAAALLGFSALLLGGFSRFGLWRQMGVSVLLLIVVQMIHTWASGASLRSDTSWPLVYVAPVVGVGIAALLLWLSQRPRRLPRQTPGAAT</sequence>
<keyword evidence="4 6" id="KW-1133">Transmembrane helix</keyword>
<accession>A0A917YHG4</accession>
<dbReference type="RefSeq" id="WP_146285781.1">
    <property type="nucleotide sequence ID" value="NZ_BMLP01000001.1"/>
</dbReference>